<dbReference type="AlphaFoldDB" id="A0A075U4M6"/>
<feature type="transmembrane region" description="Helical" evidence="1">
    <location>
        <begin position="53"/>
        <end position="73"/>
    </location>
</feature>
<evidence type="ECO:0008006" key="4">
    <source>
        <dbReference type="Google" id="ProtNLM"/>
    </source>
</evidence>
<dbReference type="InterPro" id="IPR025325">
    <property type="entry name" value="DUF4231"/>
</dbReference>
<reference evidence="3" key="2">
    <citation type="submission" date="2014-08" db="EMBL/GenBank/DDBJ databases">
        <title>Complete genome of Weissella ceti strain WS74 isolated from diseased rainbow trout in Brazil.</title>
        <authorList>
            <person name="Figueiredo H.C.P."/>
            <person name="Leal C.A.G."/>
            <person name="Pereira F.L."/>
            <person name="Soares S.C."/>
            <person name="Dorella F.A."/>
            <person name="Carvalho A.F."/>
            <person name="Azevedo V.A.C."/>
        </authorList>
    </citation>
    <scope>NUCLEOTIDE SEQUENCE [LARGE SCALE GENOMIC DNA]</scope>
    <source>
        <strain evidence="3">WS74</strain>
    </source>
</reference>
<dbReference type="EMBL" id="CP009223">
    <property type="protein sequence ID" value="AIM62415.1"/>
    <property type="molecule type" value="Genomic_DNA"/>
</dbReference>
<keyword evidence="1" id="KW-0472">Membrane</keyword>
<keyword evidence="1" id="KW-1133">Transmembrane helix</keyword>
<feature type="transmembrane region" description="Helical" evidence="1">
    <location>
        <begin position="24"/>
        <end position="47"/>
    </location>
</feature>
<keyword evidence="3" id="KW-1185">Reference proteome</keyword>
<name>A0A075U4M6_9LACO</name>
<dbReference type="STRING" id="759620.WS105_0162"/>
<evidence type="ECO:0000256" key="1">
    <source>
        <dbReference type="SAM" id="Phobius"/>
    </source>
</evidence>
<protein>
    <recommendedName>
        <fullName evidence="4">SMODS and SLOG-associating 2TM effector domain-containing protein</fullName>
    </recommendedName>
</protein>
<evidence type="ECO:0000313" key="2">
    <source>
        <dbReference type="EMBL" id="AIM62415.1"/>
    </source>
</evidence>
<evidence type="ECO:0000313" key="3">
    <source>
        <dbReference type="Proteomes" id="UP000029079"/>
    </source>
</evidence>
<dbReference type="PATRIC" id="fig|759620.7.peg.150"/>
<proteinExistence type="predicted"/>
<dbReference type="OrthoDB" id="2149828at2"/>
<dbReference type="Proteomes" id="UP000029079">
    <property type="component" value="Chromosome"/>
</dbReference>
<sequence>MTNTAEMFNKFETGIKQVEKRYKFYVHLNSWISMLSIVLSSSIPILISMAESQVHLLLVVSIFSALITLLQTFKSTFSLSDKIQRLGVVVAELKKEQLLLMTRTAPYTGTDEENMHHFVTKISDNAEEFIQHLEADNN</sequence>
<dbReference type="KEGG" id="wce:WS08_0163"/>
<dbReference type="KEGG" id="wct:WS74_0163"/>
<dbReference type="RefSeq" id="WP_009495514.1">
    <property type="nucleotide sequence ID" value="NZ_CP009223.1"/>
</dbReference>
<dbReference type="Pfam" id="PF14015">
    <property type="entry name" value="DUF4231"/>
    <property type="match status" value="1"/>
</dbReference>
<organism evidence="2 3">
    <name type="scientific">Weissella ceti</name>
    <dbReference type="NCBI Taxonomy" id="759620"/>
    <lineage>
        <taxon>Bacteria</taxon>
        <taxon>Bacillati</taxon>
        <taxon>Bacillota</taxon>
        <taxon>Bacilli</taxon>
        <taxon>Lactobacillales</taxon>
        <taxon>Lactobacillaceae</taxon>
        <taxon>Weissella</taxon>
    </lineage>
</organism>
<gene>
    <name evidence="2" type="ORF">WS74_0163</name>
</gene>
<dbReference type="KEGG" id="wci:WS105_0162"/>
<accession>A0A075U4M6</accession>
<keyword evidence="1" id="KW-0812">Transmembrane</keyword>
<reference evidence="2 3" key="1">
    <citation type="journal article" date="2014" name="Genome Announc.">
        <title>Complete Genome Sequences of Fish Pathogenic Weissella ceti Strains WS74 and WS105.</title>
        <authorList>
            <person name="Figueiredo H.C."/>
            <person name="Leal C.A."/>
            <person name="Dorella F.A."/>
            <person name="Carvalho A.F."/>
            <person name="Soares S.C."/>
            <person name="Pereira F.L."/>
            <person name="Azevedo V.A."/>
        </authorList>
    </citation>
    <scope>NUCLEOTIDE SEQUENCE [LARGE SCALE GENOMIC DNA]</scope>
    <source>
        <strain evidence="2 3">WS74</strain>
    </source>
</reference>